<dbReference type="SUPFAM" id="SSF54495">
    <property type="entry name" value="UBC-like"/>
    <property type="match status" value="1"/>
</dbReference>
<dbReference type="Proteomes" id="UP001556367">
    <property type="component" value="Unassembled WGS sequence"/>
</dbReference>
<feature type="region of interest" description="Disordered" evidence="1">
    <location>
        <begin position="145"/>
        <end position="224"/>
    </location>
</feature>
<dbReference type="Gene3D" id="3.10.110.10">
    <property type="entry name" value="Ubiquitin Conjugating Enzyme"/>
    <property type="match status" value="1"/>
</dbReference>
<proteinExistence type="predicted"/>
<dbReference type="EMBL" id="JASNQZ010000015">
    <property type="protein sequence ID" value="KAL0946938.1"/>
    <property type="molecule type" value="Genomic_DNA"/>
</dbReference>
<evidence type="ECO:0000313" key="4">
    <source>
        <dbReference type="Proteomes" id="UP001556367"/>
    </source>
</evidence>
<feature type="compositionally biased region" description="Polar residues" evidence="1">
    <location>
        <begin position="204"/>
        <end position="224"/>
    </location>
</feature>
<evidence type="ECO:0000313" key="3">
    <source>
        <dbReference type="EMBL" id="KAL0946938.1"/>
    </source>
</evidence>
<dbReference type="PROSITE" id="PS51322">
    <property type="entry name" value="UEV"/>
    <property type="match status" value="1"/>
</dbReference>
<name>A0ABR3IUH9_9AGAR</name>
<dbReference type="InterPro" id="IPR016135">
    <property type="entry name" value="UBQ-conjugating_enzyme/RWD"/>
</dbReference>
<accession>A0ABR3IUH9</accession>
<reference evidence="4" key="1">
    <citation type="submission" date="2024-06" db="EMBL/GenBank/DDBJ databases">
        <title>Multi-omics analyses provide insights into the biosynthesis of the anticancer antibiotic pleurotin in Hohenbuehelia grisea.</title>
        <authorList>
            <person name="Weaver J.A."/>
            <person name="Alberti F."/>
        </authorList>
    </citation>
    <scope>NUCLEOTIDE SEQUENCE [LARGE SCALE GENOMIC DNA]</scope>
    <source>
        <strain evidence="4">T-177</strain>
    </source>
</reference>
<dbReference type="InterPro" id="IPR008883">
    <property type="entry name" value="UEV_N"/>
</dbReference>
<organism evidence="3 4">
    <name type="scientific">Hohenbuehelia grisea</name>
    <dbReference type="NCBI Taxonomy" id="104357"/>
    <lineage>
        <taxon>Eukaryota</taxon>
        <taxon>Fungi</taxon>
        <taxon>Dikarya</taxon>
        <taxon>Basidiomycota</taxon>
        <taxon>Agaricomycotina</taxon>
        <taxon>Agaricomycetes</taxon>
        <taxon>Agaricomycetidae</taxon>
        <taxon>Agaricales</taxon>
        <taxon>Pleurotineae</taxon>
        <taxon>Pleurotaceae</taxon>
        <taxon>Hohenbuehelia</taxon>
    </lineage>
</organism>
<feature type="compositionally biased region" description="Polar residues" evidence="1">
    <location>
        <begin position="154"/>
        <end position="186"/>
    </location>
</feature>
<evidence type="ECO:0000256" key="1">
    <source>
        <dbReference type="SAM" id="MobiDB-lite"/>
    </source>
</evidence>
<dbReference type="InterPro" id="IPR052070">
    <property type="entry name" value="ESCRT-I_UEV_domain"/>
</dbReference>
<comment type="caution">
    <text evidence="3">The sequence shown here is derived from an EMBL/GenBank/DDBJ whole genome shotgun (WGS) entry which is preliminary data.</text>
</comment>
<dbReference type="PANTHER" id="PTHR23306:SF3">
    <property type="entry name" value="TUMOR SUPPRESSOR PROTEIN 101"/>
    <property type="match status" value="1"/>
</dbReference>
<sequence length="391" mass="42485">MASTDSLTQKWLRQNVQPYPSKDRVYADIDAVLAHFSTLRPKSDVYTYDDGRTQLLLCLHGLLPISYRQQAYNIPVNIWITREYPRISPIAYVVPTIDMLVKAGKYIDVSGRCNIDYIQRWERKSEGCSILALLEAMQDQFSREPPVYAKPKPVQSNISHPPSSITASPGPSTPLQNTQQPITTTADPPALPPKPGSFPHNHIQPFNATTSAQSTPFNANLSQPATSNVSRVSRYCHLRPFLSKLSSLVLGDTPTPFTSSSFINIGTWTTAISDTSNKSTRASKVSTCHCTRAPSSTSHFSITDASPCLAFLATTTIIGCIFSPDRVTTSTSTTASPSGIPSGALQCTCFWSTIPIATTTLALHSAANSITSDTPASAAFFHTPTQLTGRR</sequence>
<protein>
    <recommendedName>
        <fullName evidence="2">UEV domain-containing protein</fullName>
    </recommendedName>
</protein>
<gene>
    <name evidence="3" type="ORF">HGRIS_013098</name>
</gene>
<keyword evidence="4" id="KW-1185">Reference proteome</keyword>
<evidence type="ECO:0000259" key="2">
    <source>
        <dbReference type="PROSITE" id="PS51322"/>
    </source>
</evidence>
<dbReference type="Pfam" id="PF05743">
    <property type="entry name" value="UEV"/>
    <property type="match status" value="1"/>
</dbReference>
<feature type="domain" description="UEV" evidence="2">
    <location>
        <begin position="6"/>
        <end position="151"/>
    </location>
</feature>
<dbReference type="PANTHER" id="PTHR23306">
    <property type="entry name" value="TUMOR SUSCEPTIBILITY GENE 101 PROTEIN-RELATED"/>
    <property type="match status" value="1"/>
</dbReference>
<dbReference type="CDD" id="cd11685">
    <property type="entry name" value="UEV_TSG101-like"/>
    <property type="match status" value="1"/>
</dbReference>